<sequence>MEKKVGAQAWVFFALLALIWGSSFILIKRGLLAFSAMEVGALRIVAASVVLTPFALPAFKTIKKQHIPRLLSVGLLGSFFPAFLFALAQTRLNSSVTGVLNGLTPIFVLLIGYFAFKQPITLRSALGVLVGFGGTTLLILAGNSSAPGEINYYALFVVLATFFYGLNLNVIKYYLPDLPALAITSMSLVMVGPLSALILFGFTDFVPKLSQDPQALNSMLYVVLLGVMGTAIALILFNKMVKIATPLFASSVTYAIPVVAVIWGLFDGESLLPLQMLGMAAILLGVYIANRKKG</sequence>
<comment type="similarity">
    <text evidence="2">Belongs to the EamA transporter family.</text>
</comment>
<feature type="transmembrane region" description="Helical" evidence="6">
    <location>
        <begin position="244"/>
        <end position="266"/>
    </location>
</feature>
<feature type="transmembrane region" description="Helical" evidence="6">
    <location>
        <begin position="180"/>
        <end position="203"/>
    </location>
</feature>
<keyword evidence="4 6" id="KW-1133">Transmembrane helix</keyword>
<dbReference type="EMBL" id="JAUHJS010000005">
    <property type="protein sequence ID" value="MDN4166066.1"/>
    <property type="molecule type" value="Genomic_DNA"/>
</dbReference>
<feature type="transmembrane region" description="Helical" evidence="6">
    <location>
        <begin position="272"/>
        <end position="289"/>
    </location>
</feature>
<dbReference type="Proteomes" id="UP001168552">
    <property type="component" value="Unassembled WGS sequence"/>
</dbReference>
<evidence type="ECO:0000256" key="4">
    <source>
        <dbReference type="ARBA" id="ARBA00022989"/>
    </source>
</evidence>
<feature type="transmembrane region" description="Helical" evidence="6">
    <location>
        <begin position="70"/>
        <end position="88"/>
    </location>
</feature>
<dbReference type="PANTHER" id="PTHR32322:SF2">
    <property type="entry name" value="EAMA DOMAIN-CONTAINING PROTEIN"/>
    <property type="match status" value="1"/>
</dbReference>
<feature type="transmembrane region" description="Helical" evidence="6">
    <location>
        <begin position="7"/>
        <end position="27"/>
    </location>
</feature>
<dbReference type="InterPro" id="IPR000620">
    <property type="entry name" value="EamA_dom"/>
</dbReference>
<organism evidence="8 9">
    <name type="scientific">Shiella aurantiaca</name>
    <dbReference type="NCBI Taxonomy" id="3058365"/>
    <lineage>
        <taxon>Bacteria</taxon>
        <taxon>Pseudomonadati</taxon>
        <taxon>Bacteroidota</taxon>
        <taxon>Cytophagia</taxon>
        <taxon>Cytophagales</taxon>
        <taxon>Shiellaceae</taxon>
        <taxon>Shiella</taxon>
    </lineage>
</organism>
<gene>
    <name evidence="8" type="ORF">QWY31_11170</name>
</gene>
<evidence type="ECO:0000256" key="5">
    <source>
        <dbReference type="ARBA" id="ARBA00023136"/>
    </source>
</evidence>
<keyword evidence="9" id="KW-1185">Reference proteome</keyword>
<feature type="transmembrane region" description="Helical" evidence="6">
    <location>
        <begin position="150"/>
        <end position="168"/>
    </location>
</feature>
<keyword evidence="5 6" id="KW-0472">Membrane</keyword>
<dbReference type="PANTHER" id="PTHR32322">
    <property type="entry name" value="INNER MEMBRANE TRANSPORTER"/>
    <property type="match status" value="1"/>
</dbReference>
<evidence type="ECO:0000256" key="6">
    <source>
        <dbReference type="SAM" id="Phobius"/>
    </source>
</evidence>
<keyword evidence="3 6" id="KW-0812">Transmembrane</keyword>
<accession>A0ABT8F6G6</accession>
<comment type="caution">
    <text evidence="8">The sequence shown here is derived from an EMBL/GenBank/DDBJ whole genome shotgun (WGS) entry which is preliminary data.</text>
</comment>
<name>A0ABT8F6G6_9BACT</name>
<evidence type="ECO:0000256" key="1">
    <source>
        <dbReference type="ARBA" id="ARBA00004141"/>
    </source>
</evidence>
<dbReference type="InterPro" id="IPR050638">
    <property type="entry name" value="AA-Vitamin_Transporters"/>
</dbReference>
<evidence type="ECO:0000256" key="3">
    <source>
        <dbReference type="ARBA" id="ARBA00022692"/>
    </source>
</evidence>
<reference evidence="8" key="1">
    <citation type="submission" date="2023-06" db="EMBL/GenBank/DDBJ databases">
        <title>Cytophagales bacterium Strain LB-30, isolated from soil.</title>
        <authorList>
            <person name="Liu B."/>
        </authorList>
    </citation>
    <scope>NUCLEOTIDE SEQUENCE</scope>
    <source>
        <strain evidence="8">LB-30</strain>
    </source>
</reference>
<feature type="transmembrane region" description="Helical" evidence="6">
    <location>
        <begin position="125"/>
        <end position="144"/>
    </location>
</feature>
<dbReference type="SUPFAM" id="SSF103481">
    <property type="entry name" value="Multidrug resistance efflux transporter EmrE"/>
    <property type="match status" value="2"/>
</dbReference>
<feature type="domain" description="EamA" evidence="7">
    <location>
        <begin position="153"/>
        <end position="290"/>
    </location>
</feature>
<evidence type="ECO:0000256" key="2">
    <source>
        <dbReference type="ARBA" id="ARBA00007362"/>
    </source>
</evidence>
<dbReference type="InterPro" id="IPR037185">
    <property type="entry name" value="EmrE-like"/>
</dbReference>
<feature type="transmembrane region" description="Helical" evidence="6">
    <location>
        <begin position="94"/>
        <end position="116"/>
    </location>
</feature>
<comment type="subcellular location">
    <subcellularLocation>
        <location evidence="1">Membrane</location>
        <topology evidence="1">Multi-pass membrane protein</topology>
    </subcellularLocation>
</comment>
<dbReference type="RefSeq" id="WP_320004600.1">
    <property type="nucleotide sequence ID" value="NZ_JAUHJS010000005.1"/>
</dbReference>
<evidence type="ECO:0000313" key="9">
    <source>
        <dbReference type="Proteomes" id="UP001168552"/>
    </source>
</evidence>
<dbReference type="Pfam" id="PF00892">
    <property type="entry name" value="EamA"/>
    <property type="match status" value="2"/>
</dbReference>
<feature type="transmembrane region" description="Helical" evidence="6">
    <location>
        <begin position="39"/>
        <end position="58"/>
    </location>
</feature>
<evidence type="ECO:0000313" key="8">
    <source>
        <dbReference type="EMBL" id="MDN4166066.1"/>
    </source>
</evidence>
<evidence type="ECO:0000259" key="7">
    <source>
        <dbReference type="Pfam" id="PF00892"/>
    </source>
</evidence>
<feature type="transmembrane region" description="Helical" evidence="6">
    <location>
        <begin position="215"/>
        <end position="237"/>
    </location>
</feature>
<feature type="domain" description="EamA" evidence="7">
    <location>
        <begin position="10"/>
        <end position="139"/>
    </location>
</feature>
<proteinExistence type="inferred from homology"/>
<protein>
    <submittedName>
        <fullName evidence="8">DMT family transporter</fullName>
    </submittedName>
</protein>